<reference evidence="2" key="1">
    <citation type="journal article" date="2015" name="Nature">
        <title>Complex archaea that bridge the gap between prokaryotes and eukaryotes.</title>
        <authorList>
            <person name="Spang A."/>
            <person name="Saw J.H."/>
            <person name="Jorgensen S.L."/>
            <person name="Zaremba-Niedzwiedzka K."/>
            <person name="Martijn J."/>
            <person name="Lind A.E."/>
            <person name="van Eijk R."/>
            <person name="Schleper C."/>
            <person name="Guy L."/>
            <person name="Ettema T.J."/>
        </authorList>
    </citation>
    <scope>NUCLEOTIDE SEQUENCE</scope>
</reference>
<dbReference type="Pfam" id="PF18911">
    <property type="entry name" value="PKD_4"/>
    <property type="match status" value="1"/>
</dbReference>
<comment type="caution">
    <text evidence="2">The sequence shown here is derived from an EMBL/GenBank/DDBJ whole genome shotgun (WGS) entry which is preliminary data.</text>
</comment>
<evidence type="ECO:0000259" key="1">
    <source>
        <dbReference type="PROSITE" id="PS50093"/>
    </source>
</evidence>
<dbReference type="SUPFAM" id="SSF49299">
    <property type="entry name" value="PKD domain"/>
    <property type="match status" value="1"/>
</dbReference>
<proteinExistence type="predicted"/>
<name>A0A0F9NB36_9ZZZZ</name>
<organism evidence="2">
    <name type="scientific">marine sediment metagenome</name>
    <dbReference type="NCBI Taxonomy" id="412755"/>
    <lineage>
        <taxon>unclassified sequences</taxon>
        <taxon>metagenomes</taxon>
        <taxon>ecological metagenomes</taxon>
    </lineage>
</organism>
<dbReference type="InterPro" id="IPR000601">
    <property type="entry name" value="PKD_dom"/>
</dbReference>
<dbReference type="InterPro" id="IPR013783">
    <property type="entry name" value="Ig-like_fold"/>
</dbReference>
<evidence type="ECO:0000313" key="2">
    <source>
        <dbReference type="EMBL" id="KKN16735.1"/>
    </source>
</evidence>
<feature type="domain" description="PKD" evidence="1">
    <location>
        <begin position="60"/>
        <end position="99"/>
    </location>
</feature>
<gene>
    <name evidence="2" type="ORF">LCGC14_0973000</name>
</gene>
<protein>
    <recommendedName>
        <fullName evidence="1">PKD domain-containing protein</fullName>
    </recommendedName>
</protein>
<dbReference type="CDD" id="cd00146">
    <property type="entry name" value="PKD"/>
    <property type="match status" value="1"/>
</dbReference>
<sequence length="343" mass="39845">MDINSIKTHFDRNVFLTFLLFLLVGLALLSFRINSTVDCTDIGFEVISNSFTTDDLIEFKSTDTSGVEWEWNFGDESGTMFRSNVLHQFKKPGKYTISLFMNGQCVTTKDIAISMRKQLIDPELVPNIIIPKHVRVGEEVEFSSDAKFAKSWQWSFGESLTIDGTSKKERYTFKKSGKKTILLVVNGDHRHEAKQLITVLEASRERRKRNISKRIDPIETVLRQQIIDKPIAATKKEEQEKKKAEEIKINRIEISEDELQQLFVGYSNRRLDDTSIREYFCYSNIPVFNKTGDRFTVSQFFNEIRDVKLELNSIRLIRDQETGCVKSMTVDMKTKKGLFWKKF</sequence>
<dbReference type="EMBL" id="LAZR01003585">
    <property type="protein sequence ID" value="KKN16735.1"/>
    <property type="molecule type" value="Genomic_DNA"/>
</dbReference>
<dbReference type="AlphaFoldDB" id="A0A0F9NB36"/>
<dbReference type="InterPro" id="IPR035986">
    <property type="entry name" value="PKD_dom_sf"/>
</dbReference>
<dbReference type="Gene3D" id="2.60.40.10">
    <property type="entry name" value="Immunoglobulins"/>
    <property type="match status" value="1"/>
</dbReference>
<dbReference type="PROSITE" id="PS50093">
    <property type="entry name" value="PKD"/>
    <property type="match status" value="1"/>
</dbReference>
<accession>A0A0F9NB36</accession>